<feature type="domain" description="PDZ" evidence="6">
    <location>
        <begin position="91"/>
        <end position="152"/>
    </location>
</feature>
<reference evidence="7 8" key="1">
    <citation type="submission" date="2018-10" db="EMBL/GenBank/DDBJ databases">
        <title>Butyricimonas faecalis sp. nov., isolated from human faeces and emended description of the genus Butyricimonas.</title>
        <authorList>
            <person name="Le Roy T."/>
            <person name="Van der Smissen P."/>
            <person name="Paquot A."/>
            <person name="Delzenne N."/>
            <person name="Muccioli G."/>
            <person name="Collet J.-F."/>
            <person name="Cani P.D."/>
        </authorList>
    </citation>
    <scope>NUCLEOTIDE SEQUENCE [LARGE SCALE GENOMIC DNA]</scope>
    <source>
        <strain evidence="7 8">H184</strain>
    </source>
</reference>
<dbReference type="InterPro" id="IPR029045">
    <property type="entry name" value="ClpP/crotonase-like_dom_sf"/>
</dbReference>
<evidence type="ECO:0000313" key="8">
    <source>
        <dbReference type="Proteomes" id="UP000270673"/>
    </source>
</evidence>
<evidence type="ECO:0000256" key="2">
    <source>
        <dbReference type="ARBA" id="ARBA00022670"/>
    </source>
</evidence>
<accession>A0A3Q9IRN8</accession>
<evidence type="ECO:0000259" key="6">
    <source>
        <dbReference type="PROSITE" id="PS50106"/>
    </source>
</evidence>
<dbReference type="GO" id="GO:0007165">
    <property type="term" value="P:signal transduction"/>
    <property type="evidence" value="ECO:0007669"/>
    <property type="project" value="TreeGrafter"/>
</dbReference>
<dbReference type="Gene3D" id="2.30.42.10">
    <property type="match status" value="1"/>
</dbReference>
<dbReference type="Gene3D" id="3.30.750.44">
    <property type="match status" value="1"/>
</dbReference>
<dbReference type="AlphaFoldDB" id="A0A3Q9IRN8"/>
<dbReference type="SMART" id="SM00228">
    <property type="entry name" value="PDZ"/>
    <property type="match status" value="1"/>
</dbReference>
<dbReference type="GO" id="GO:0030288">
    <property type="term" value="C:outer membrane-bounded periplasmic space"/>
    <property type="evidence" value="ECO:0007669"/>
    <property type="project" value="TreeGrafter"/>
</dbReference>
<proteinExistence type="inferred from homology"/>
<dbReference type="InterPro" id="IPR004447">
    <property type="entry name" value="Peptidase_S41A"/>
</dbReference>
<dbReference type="PROSITE" id="PS50106">
    <property type="entry name" value="PDZ"/>
    <property type="match status" value="1"/>
</dbReference>
<dbReference type="GO" id="GO:0008236">
    <property type="term" value="F:serine-type peptidase activity"/>
    <property type="evidence" value="ECO:0007669"/>
    <property type="project" value="UniProtKB-KW"/>
</dbReference>
<dbReference type="Pfam" id="PF03572">
    <property type="entry name" value="Peptidase_S41"/>
    <property type="match status" value="1"/>
</dbReference>
<gene>
    <name evidence="7" type="ORF">D8S85_13600</name>
</gene>
<keyword evidence="4 5" id="KW-0720">Serine protease</keyword>
<dbReference type="InterPro" id="IPR001478">
    <property type="entry name" value="PDZ"/>
</dbReference>
<evidence type="ECO:0000256" key="5">
    <source>
        <dbReference type="RuleBase" id="RU004404"/>
    </source>
</evidence>
<dbReference type="CDD" id="cd07560">
    <property type="entry name" value="Peptidase_S41_CPP"/>
    <property type="match status" value="1"/>
</dbReference>
<dbReference type="EMBL" id="CP032819">
    <property type="protein sequence ID" value="AZS30480.1"/>
    <property type="molecule type" value="Genomic_DNA"/>
</dbReference>
<keyword evidence="2 5" id="KW-0645">Protease</keyword>
<dbReference type="Proteomes" id="UP000270673">
    <property type="component" value="Chromosome"/>
</dbReference>
<dbReference type="Pfam" id="PF17820">
    <property type="entry name" value="PDZ_6"/>
    <property type="match status" value="1"/>
</dbReference>
<dbReference type="PANTHER" id="PTHR32060">
    <property type="entry name" value="TAIL-SPECIFIC PROTEASE"/>
    <property type="match status" value="1"/>
</dbReference>
<dbReference type="GO" id="GO:0006508">
    <property type="term" value="P:proteolysis"/>
    <property type="evidence" value="ECO:0007669"/>
    <property type="project" value="UniProtKB-KW"/>
</dbReference>
<dbReference type="Gene3D" id="3.90.226.10">
    <property type="entry name" value="2-enoyl-CoA Hydratase, Chain A, domain 1"/>
    <property type="match status" value="1"/>
</dbReference>
<dbReference type="RefSeq" id="WP_106481129.1">
    <property type="nucleotide sequence ID" value="NZ_CP032819.1"/>
</dbReference>
<dbReference type="GO" id="GO:0004175">
    <property type="term" value="F:endopeptidase activity"/>
    <property type="evidence" value="ECO:0007669"/>
    <property type="project" value="TreeGrafter"/>
</dbReference>
<evidence type="ECO:0000313" key="7">
    <source>
        <dbReference type="EMBL" id="AZS30480.1"/>
    </source>
</evidence>
<evidence type="ECO:0000256" key="1">
    <source>
        <dbReference type="ARBA" id="ARBA00009179"/>
    </source>
</evidence>
<dbReference type="SUPFAM" id="SSF52096">
    <property type="entry name" value="ClpP/crotonase"/>
    <property type="match status" value="1"/>
</dbReference>
<sequence length="532" mass="59956">MNKSNLRALLTPIVLALAIVFGMMLNRFLPNRNRVSASSEMFLPVTGSKLDLIISMIQNSYVDTVDTRKIVENTIPVLLKDLDPHTVYIPAKDMQRANEGIVGNFGGVGIQFYKYLDTVTVVKVVPGGPSEKAGIKDGDRIVRVNDSLVAGVKMGQDKIQELMRGELGTKVVLTIARRGEPKLIKKEVVRGSIPVKSVDVAYMLNDTTGYLKTNTFGMHTYVEFMQALAKLKEEGMKKIIIDLRENEGGVLPIAIQMINEFLDADRLILYTQGQAQPRTDYKSNGKGQFKDLRVDVLISEFSASASEIFAGAIQDNDRGLIIGRRSFGKGLVQEQRMLPDGSALRLTVARYYTPSGRSIQKPYNEGKEKYYNDIYNRLVHGEFSQKDSIVFDENLKYQTVGGRTVYGGGGIMPDVFVPADTTGVSRYLSDVTRTQFLYEYTFDFMDRHRAEMVNLKDYKQIQNYLKSFDLVNEMANYAARRGLKRDEKGIKESYQILRTRIEAYIARHTIDDEGFYPILGQIDNTLQEAIKQ</sequence>
<dbReference type="OrthoDB" id="9812068at2"/>
<dbReference type="NCBIfam" id="TIGR00225">
    <property type="entry name" value="prc"/>
    <property type="match status" value="1"/>
</dbReference>
<dbReference type="SUPFAM" id="SSF50156">
    <property type="entry name" value="PDZ domain-like"/>
    <property type="match status" value="1"/>
</dbReference>
<dbReference type="InterPro" id="IPR041489">
    <property type="entry name" value="PDZ_6"/>
</dbReference>
<dbReference type="PANTHER" id="PTHR32060:SF30">
    <property type="entry name" value="CARBOXY-TERMINAL PROCESSING PROTEASE CTPA"/>
    <property type="match status" value="1"/>
</dbReference>
<keyword evidence="3 5" id="KW-0378">Hydrolase</keyword>
<comment type="similarity">
    <text evidence="1 5">Belongs to the peptidase S41A family.</text>
</comment>
<evidence type="ECO:0000256" key="4">
    <source>
        <dbReference type="ARBA" id="ARBA00022825"/>
    </source>
</evidence>
<dbReference type="InterPro" id="IPR036034">
    <property type="entry name" value="PDZ_sf"/>
</dbReference>
<dbReference type="KEGG" id="buy:D8S85_13600"/>
<organism evidence="7 8">
    <name type="scientific">Butyricimonas faecalis</name>
    <dbReference type="NCBI Taxonomy" id="2093856"/>
    <lineage>
        <taxon>Bacteria</taxon>
        <taxon>Pseudomonadati</taxon>
        <taxon>Bacteroidota</taxon>
        <taxon>Bacteroidia</taxon>
        <taxon>Bacteroidales</taxon>
        <taxon>Odoribacteraceae</taxon>
        <taxon>Butyricimonas</taxon>
    </lineage>
</organism>
<dbReference type="CDD" id="cd06782">
    <property type="entry name" value="cpPDZ_CPP-like"/>
    <property type="match status" value="1"/>
</dbReference>
<protein>
    <submittedName>
        <fullName evidence="7">S41 family peptidase</fullName>
    </submittedName>
</protein>
<keyword evidence="8" id="KW-1185">Reference proteome</keyword>
<evidence type="ECO:0000256" key="3">
    <source>
        <dbReference type="ARBA" id="ARBA00022801"/>
    </source>
</evidence>
<name>A0A3Q9IRN8_9BACT</name>
<dbReference type="SMART" id="SM00245">
    <property type="entry name" value="TSPc"/>
    <property type="match status" value="1"/>
</dbReference>
<dbReference type="InterPro" id="IPR005151">
    <property type="entry name" value="Tail-specific_protease"/>
</dbReference>